<dbReference type="CDD" id="cd05233">
    <property type="entry name" value="SDR_c"/>
    <property type="match status" value="1"/>
</dbReference>
<name>A0AA40F8C7_9PEZI</name>
<protein>
    <recommendedName>
        <fullName evidence="3">NAD(P)-binding protein</fullName>
    </recommendedName>
</protein>
<evidence type="ECO:0000313" key="1">
    <source>
        <dbReference type="EMBL" id="KAK0752887.1"/>
    </source>
</evidence>
<gene>
    <name evidence="1" type="ORF">B0T18DRAFT_395567</name>
</gene>
<dbReference type="Pfam" id="PF00106">
    <property type="entry name" value="adh_short"/>
    <property type="match status" value="1"/>
</dbReference>
<evidence type="ECO:0000313" key="2">
    <source>
        <dbReference type="Proteomes" id="UP001172155"/>
    </source>
</evidence>
<proteinExistence type="predicted"/>
<accession>A0AA40F8C7</accession>
<reference evidence="1" key="1">
    <citation type="submission" date="2023-06" db="EMBL/GenBank/DDBJ databases">
        <title>Genome-scale phylogeny and comparative genomics of the fungal order Sordariales.</title>
        <authorList>
            <consortium name="Lawrence Berkeley National Laboratory"/>
            <person name="Hensen N."/>
            <person name="Bonometti L."/>
            <person name="Westerberg I."/>
            <person name="Brannstrom I.O."/>
            <person name="Guillou S."/>
            <person name="Cros-Aarteil S."/>
            <person name="Calhoun S."/>
            <person name="Haridas S."/>
            <person name="Kuo A."/>
            <person name="Mondo S."/>
            <person name="Pangilinan J."/>
            <person name="Riley R."/>
            <person name="LaButti K."/>
            <person name="Andreopoulos B."/>
            <person name="Lipzen A."/>
            <person name="Chen C."/>
            <person name="Yanf M."/>
            <person name="Daum C."/>
            <person name="Ng V."/>
            <person name="Clum A."/>
            <person name="Steindorff A."/>
            <person name="Ohm R."/>
            <person name="Martin F."/>
            <person name="Silar P."/>
            <person name="Natvig D."/>
            <person name="Lalanne C."/>
            <person name="Gautier V."/>
            <person name="Ament-velasquez S.L."/>
            <person name="Kruys A."/>
            <person name="Hutchinson M.I."/>
            <person name="Powell A.J."/>
            <person name="Barry K."/>
            <person name="Miller A.N."/>
            <person name="Grigoriev I.V."/>
            <person name="Debuchy R."/>
            <person name="Gladieux P."/>
            <person name="Thoren M.H."/>
            <person name="Johannesson H."/>
        </authorList>
    </citation>
    <scope>NUCLEOTIDE SEQUENCE</scope>
    <source>
        <strain evidence="1">SMH3187-1</strain>
    </source>
</reference>
<evidence type="ECO:0008006" key="3">
    <source>
        <dbReference type="Google" id="ProtNLM"/>
    </source>
</evidence>
<dbReference type="SUPFAM" id="SSF51735">
    <property type="entry name" value="NAD(P)-binding Rossmann-fold domains"/>
    <property type="match status" value="1"/>
</dbReference>
<dbReference type="Gene3D" id="3.40.50.720">
    <property type="entry name" value="NAD(P)-binding Rossmann-like Domain"/>
    <property type="match status" value="1"/>
</dbReference>
<dbReference type="InterPro" id="IPR002347">
    <property type="entry name" value="SDR_fam"/>
</dbReference>
<comment type="caution">
    <text evidence="1">The sequence shown here is derived from an EMBL/GenBank/DDBJ whole genome shotgun (WGS) entry which is preliminary data.</text>
</comment>
<keyword evidence="2" id="KW-1185">Reference proteome</keyword>
<organism evidence="1 2">
    <name type="scientific">Schizothecium vesticola</name>
    <dbReference type="NCBI Taxonomy" id="314040"/>
    <lineage>
        <taxon>Eukaryota</taxon>
        <taxon>Fungi</taxon>
        <taxon>Dikarya</taxon>
        <taxon>Ascomycota</taxon>
        <taxon>Pezizomycotina</taxon>
        <taxon>Sordariomycetes</taxon>
        <taxon>Sordariomycetidae</taxon>
        <taxon>Sordariales</taxon>
        <taxon>Schizotheciaceae</taxon>
        <taxon>Schizothecium</taxon>
    </lineage>
</organism>
<dbReference type="PRINTS" id="PR00081">
    <property type="entry name" value="GDHRDH"/>
</dbReference>
<dbReference type="PANTHER" id="PTHR43975:SF2">
    <property type="entry name" value="EG:BACR7A4.14 PROTEIN-RELATED"/>
    <property type="match status" value="1"/>
</dbReference>
<dbReference type="InterPro" id="IPR036291">
    <property type="entry name" value="NAD(P)-bd_dom_sf"/>
</dbReference>
<sequence length="313" mass="33556">MGLSTFSIKMPSVPTLRKAPYPSISPLRPELSQVGRTILIAGGSAGIGLAIARGFVQAKASRVILLGRRPDVLQAAADKLNAERVDKDATTVTGIPCDIADLKDTAKLWDQLKAQGVIVDVLVLNAAVTGGVAPILQSGLERVWNTFEVNVRTLMDFTERLWKQEGGGKKYVVNVSTSGIHTLDTESRVIPAYGLTKNAGTLLLQQIAIDADPREMQIVSFHPGGIFTEMASKTAGISKELYDWDDENLPGNFAVWLASEEAAFAHGRMLAAHWDVDELKANTAVEAAGKGSSLPKIGLLGVTTDEEVQKRAE</sequence>
<dbReference type="Proteomes" id="UP001172155">
    <property type="component" value="Unassembled WGS sequence"/>
</dbReference>
<dbReference type="AlphaFoldDB" id="A0AA40F8C7"/>
<dbReference type="PANTHER" id="PTHR43975">
    <property type="entry name" value="ZGC:101858"/>
    <property type="match status" value="1"/>
</dbReference>
<dbReference type="EMBL" id="JAUKUD010000001">
    <property type="protein sequence ID" value="KAK0752887.1"/>
    <property type="molecule type" value="Genomic_DNA"/>
</dbReference>